<evidence type="ECO:0000256" key="1">
    <source>
        <dbReference type="ARBA" id="ARBA00009437"/>
    </source>
</evidence>
<accession>A0ABP5ABX6</accession>
<dbReference type="InterPro" id="IPR036388">
    <property type="entry name" value="WH-like_DNA-bd_sf"/>
</dbReference>
<protein>
    <submittedName>
        <fullName evidence="6">LysR family transcriptional regulator</fullName>
    </submittedName>
</protein>
<keyword evidence="3" id="KW-0238">DNA-binding</keyword>
<comment type="similarity">
    <text evidence="1">Belongs to the LysR transcriptional regulatory family.</text>
</comment>
<evidence type="ECO:0000256" key="4">
    <source>
        <dbReference type="ARBA" id="ARBA00023163"/>
    </source>
</evidence>
<evidence type="ECO:0000256" key="2">
    <source>
        <dbReference type="ARBA" id="ARBA00023015"/>
    </source>
</evidence>
<dbReference type="PANTHER" id="PTHR30346:SF0">
    <property type="entry name" value="HCA OPERON TRANSCRIPTIONAL ACTIVATOR HCAR"/>
    <property type="match status" value="1"/>
</dbReference>
<dbReference type="Gene3D" id="1.10.10.10">
    <property type="entry name" value="Winged helix-like DNA-binding domain superfamily/Winged helix DNA-binding domain"/>
    <property type="match status" value="1"/>
</dbReference>
<dbReference type="Proteomes" id="UP001501303">
    <property type="component" value="Unassembled WGS sequence"/>
</dbReference>
<gene>
    <name evidence="6" type="ORF">GCM10009716_18590</name>
</gene>
<organism evidence="6 7">
    <name type="scientific">Streptomyces sodiiphilus</name>
    <dbReference type="NCBI Taxonomy" id="226217"/>
    <lineage>
        <taxon>Bacteria</taxon>
        <taxon>Bacillati</taxon>
        <taxon>Actinomycetota</taxon>
        <taxon>Actinomycetes</taxon>
        <taxon>Kitasatosporales</taxon>
        <taxon>Streptomycetaceae</taxon>
        <taxon>Streptomyces</taxon>
    </lineage>
</organism>
<comment type="caution">
    <text evidence="6">The sequence shown here is derived from an EMBL/GenBank/DDBJ whole genome shotgun (WGS) entry which is preliminary data.</text>
</comment>
<feature type="domain" description="HTH lysR-type" evidence="5">
    <location>
        <begin position="1"/>
        <end position="59"/>
    </location>
</feature>
<reference evidence="7" key="1">
    <citation type="journal article" date="2019" name="Int. J. Syst. Evol. Microbiol.">
        <title>The Global Catalogue of Microorganisms (GCM) 10K type strain sequencing project: providing services to taxonomists for standard genome sequencing and annotation.</title>
        <authorList>
            <consortium name="The Broad Institute Genomics Platform"/>
            <consortium name="The Broad Institute Genome Sequencing Center for Infectious Disease"/>
            <person name="Wu L."/>
            <person name="Ma J."/>
        </authorList>
    </citation>
    <scope>NUCLEOTIDE SEQUENCE [LARGE SCALE GENOMIC DNA]</scope>
    <source>
        <strain evidence="7">JCM 13581</strain>
    </source>
</reference>
<evidence type="ECO:0000313" key="6">
    <source>
        <dbReference type="EMBL" id="GAA1908928.1"/>
    </source>
</evidence>
<keyword evidence="4" id="KW-0804">Transcription</keyword>
<sequence length="297" mass="31451">MDLVGACRAFVSVSDRGSFTIGAAAARMAQSVASRRVAALEKHFGEQLFERSSRQVTLTPFGREMLPVSRRLVRLADRMEEEAAQARRAPFRLALPQACSTAGLARLIADARRHGIALAPRAVPPAERAELVRTHEVRAALVAVPPGEAVWTVPLGLATARDPGPGPVHLETLRPGRTDDGPPRCVRLQPEDDVPHVRDRVTRLCDAVGLMPAQLSVATDLASAAAGVLGPDGGLLLCSPAQAGELDLYWRPVGELALARGYCVDAAAETDAARLRTRLGPALARYLGAAGEHGGAR</sequence>
<evidence type="ECO:0000259" key="5">
    <source>
        <dbReference type="PROSITE" id="PS50931"/>
    </source>
</evidence>
<name>A0ABP5ABX6_9ACTN</name>
<dbReference type="SUPFAM" id="SSF46785">
    <property type="entry name" value="Winged helix' DNA-binding domain"/>
    <property type="match status" value="1"/>
</dbReference>
<dbReference type="PANTHER" id="PTHR30346">
    <property type="entry name" value="TRANSCRIPTIONAL DUAL REGULATOR HCAR-RELATED"/>
    <property type="match status" value="1"/>
</dbReference>
<dbReference type="InterPro" id="IPR000847">
    <property type="entry name" value="LysR_HTH_N"/>
</dbReference>
<dbReference type="PROSITE" id="PS50931">
    <property type="entry name" value="HTH_LYSR"/>
    <property type="match status" value="1"/>
</dbReference>
<dbReference type="RefSeq" id="WP_344260281.1">
    <property type="nucleotide sequence ID" value="NZ_BAAAMJ010000015.1"/>
</dbReference>
<keyword evidence="2" id="KW-0805">Transcription regulation</keyword>
<dbReference type="InterPro" id="IPR036390">
    <property type="entry name" value="WH_DNA-bd_sf"/>
</dbReference>
<proteinExistence type="inferred from homology"/>
<keyword evidence="7" id="KW-1185">Reference proteome</keyword>
<evidence type="ECO:0000313" key="7">
    <source>
        <dbReference type="Proteomes" id="UP001501303"/>
    </source>
</evidence>
<dbReference type="EMBL" id="BAAAMJ010000015">
    <property type="protein sequence ID" value="GAA1908928.1"/>
    <property type="molecule type" value="Genomic_DNA"/>
</dbReference>
<evidence type="ECO:0000256" key="3">
    <source>
        <dbReference type="ARBA" id="ARBA00023125"/>
    </source>
</evidence>
<dbReference type="Pfam" id="PF00126">
    <property type="entry name" value="HTH_1"/>
    <property type="match status" value="1"/>
</dbReference>